<dbReference type="GO" id="GO:0004497">
    <property type="term" value="F:monooxygenase activity"/>
    <property type="evidence" value="ECO:0007669"/>
    <property type="project" value="UniProtKB-KW"/>
</dbReference>
<dbReference type="Gene3D" id="3.30.70.100">
    <property type="match status" value="1"/>
</dbReference>
<dbReference type="InterPro" id="IPR007138">
    <property type="entry name" value="ABM_dom"/>
</dbReference>
<comment type="caution">
    <text evidence="2">The sequence shown here is derived from an EMBL/GenBank/DDBJ whole genome shotgun (WGS) entry which is preliminary data.</text>
</comment>
<dbReference type="Proteomes" id="UP000681414">
    <property type="component" value="Unassembled WGS sequence"/>
</dbReference>
<gene>
    <name evidence="2" type="ORF">KHA97_00555</name>
</gene>
<organism evidence="2 3">
    <name type="scientific">Lederbergia citri</name>
    <dbReference type="NCBI Taxonomy" id="2833580"/>
    <lineage>
        <taxon>Bacteria</taxon>
        <taxon>Bacillati</taxon>
        <taxon>Bacillota</taxon>
        <taxon>Bacilli</taxon>
        <taxon>Bacillales</taxon>
        <taxon>Bacillaceae</taxon>
        <taxon>Lederbergia</taxon>
    </lineage>
</organism>
<feature type="domain" description="ABM" evidence="1">
    <location>
        <begin position="66"/>
        <end position="157"/>
    </location>
</feature>
<dbReference type="SUPFAM" id="SSF54909">
    <property type="entry name" value="Dimeric alpha+beta barrel"/>
    <property type="match status" value="1"/>
</dbReference>
<dbReference type="AlphaFoldDB" id="A0A942TBD8"/>
<evidence type="ECO:0000313" key="2">
    <source>
        <dbReference type="EMBL" id="MBS4193558.1"/>
    </source>
</evidence>
<evidence type="ECO:0000259" key="1">
    <source>
        <dbReference type="PROSITE" id="PS51725"/>
    </source>
</evidence>
<protein>
    <submittedName>
        <fullName evidence="2">Antibiotic biosynthesis monooxygenase</fullName>
    </submittedName>
</protein>
<dbReference type="EMBL" id="JAGYPG010000001">
    <property type="protein sequence ID" value="MBS4193558.1"/>
    <property type="molecule type" value="Genomic_DNA"/>
</dbReference>
<dbReference type="Pfam" id="PF03992">
    <property type="entry name" value="ABM"/>
    <property type="match status" value="1"/>
</dbReference>
<name>A0A942TBD8_9BACI</name>
<sequence length="165" mass="19402">MYVYIAMGTYYFLKKLEEKHPNEKMVLMQNVEGCLLWHETAGSTLFQSPKKYELMESIGDFENEGVVSCNFIPVRDENRPVFEYGMTDKIKLIQNHTGFITARLLRPLSNDTYMLMTMWKDEEHIRTWKNSSMYNNIHFQSKGTNIFSGPAYTSTYFVSEEKDTE</sequence>
<evidence type="ECO:0000313" key="3">
    <source>
        <dbReference type="Proteomes" id="UP000681414"/>
    </source>
</evidence>
<dbReference type="InterPro" id="IPR050404">
    <property type="entry name" value="Heme-degrading_MO"/>
</dbReference>
<dbReference type="PANTHER" id="PTHR34474">
    <property type="entry name" value="SIGNAL TRANSDUCTION PROTEIN TRAP"/>
    <property type="match status" value="1"/>
</dbReference>
<keyword evidence="2" id="KW-0560">Oxidoreductase</keyword>
<keyword evidence="3" id="KW-1185">Reference proteome</keyword>
<dbReference type="PANTHER" id="PTHR34474:SF2">
    <property type="entry name" value="SIGNAL TRANSDUCTION PROTEIN TRAP"/>
    <property type="match status" value="1"/>
</dbReference>
<accession>A0A942TBD8</accession>
<dbReference type="InterPro" id="IPR011008">
    <property type="entry name" value="Dimeric_a/b-barrel"/>
</dbReference>
<reference evidence="2 3" key="1">
    <citation type="submission" date="2021-05" db="EMBL/GenBank/DDBJ databases">
        <title>Novel Bacillus species.</title>
        <authorList>
            <person name="Liu G."/>
        </authorList>
    </citation>
    <scope>NUCLEOTIDE SEQUENCE [LARGE SCALE GENOMIC DNA]</scope>
    <source>
        <strain evidence="3">FJAT-49780</strain>
    </source>
</reference>
<proteinExistence type="predicted"/>
<dbReference type="PROSITE" id="PS51725">
    <property type="entry name" value="ABM"/>
    <property type="match status" value="1"/>
</dbReference>
<keyword evidence="2" id="KW-0503">Monooxygenase</keyword>